<evidence type="ECO:0000256" key="2">
    <source>
        <dbReference type="PIRSR" id="PIRSR605511-2"/>
    </source>
</evidence>
<dbReference type="AlphaFoldDB" id="A0A059FYG2"/>
<dbReference type="InterPro" id="IPR005511">
    <property type="entry name" value="SMP-30"/>
</dbReference>
<evidence type="ECO:0000313" key="4">
    <source>
        <dbReference type="EMBL" id="KCZ95627.1"/>
    </source>
</evidence>
<dbReference type="SUPFAM" id="SSF63829">
    <property type="entry name" value="Calcium-dependent phosphotriesterase"/>
    <property type="match status" value="1"/>
</dbReference>
<dbReference type="InterPro" id="IPR013658">
    <property type="entry name" value="SGL"/>
</dbReference>
<proteinExistence type="predicted"/>
<evidence type="ECO:0000256" key="1">
    <source>
        <dbReference type="PIRSR" id="PIRSR605511-1"/>
    </source>
</evidence>
<dbReference type="InterPro" id="IPR011042">
    <property type="entry name" value="6-blade_b-propeller_TolB-like"/>
</dbReference>
<keyword evidence="2" id="KW-0479">Metal-binding</keyword>
<dbReference type="RefSeq" id="WP_011645494.1">
    <property type="nucleotide sequence ID" value="NZ_ARYI01000003.1"/>
</dbReference>
<gene>
    <name evidence="4" type="ORF">HHI_05705</name>
</gene>
<dbReference type="Gene3D" id="2.120.10.30">
    <property type="entry name" value="TolB, C-terminal domain"/>
    <property type="match status" value="1"/>
</dbReference>
<dbReference type="Pfam" id="PF08450">
    <property type="entry name" value="SGL"/>
    <property type="match status" value="1"/>
</dbReference>
<reference evidence="4 5" key="1">
    <citation type="submission" date="2013-04" db="EMBL/GenBank/DDBJ databases">
        <title>Hyphomonas hirschiana VP5 Genome Sequencing.</title>
        <authorList>
            <person name="Lai Q."/>
            <person name="Shao Z."/>
        </authorList>
    </citation>
    <scope>NUCLEOTIDE SEQUENCE [LARGE SCALE GENOMIC DNA]</scope>
    <source>
        <strain evidence="4 5">VP5</strain>
    </source>
</reference>
<dbReference type="InterPro" id="IPR051262">
    <property type="entry name" value="SMP-30/CGR1_Lactonase"/>
</dbReference>
<keyword evidence="5" id="KW-1185">Reference proteome</keyword>
<dbReference type="Proteomes" id="UP000025061">
    <property type="component" value="Unassembled WGS sequence"/>
</dbReference>
<feature type="binding site" evidence="2">
    <location>
        <position position="120"/>
    </location>
    <ligand>
        <name>substrate</name>
    </ligand>
</feature>
<feature type="binding site" evidence="2">
    <location>
        <position position="224"/>
    </location>
    <ligand>
        <name>a divalent metal cation</name>
        <dbReference type="ChEBI" id="CHEBI:60240"/>
    </ligand>
</feature>
<comment type="cofactor">
    <cofactor evidence="2">
        <name>Zn(2+)</name>
        <dbReference type="ChEBI" id="CHEBI:29105"/>
    </cofactor>
    <text evidence="2">Binds 1 divalent metal cation per subunit.</text>
</comment>
<evidence type="ECO:0000259" key="3">
    <source>
        <dbReference type="Pfam" id="PF08450"/>
    </source>
</evidence>
<dbReference type="PRINTS" id="PR01790">
    <property type="entry name" value="SMP30FAMILY"/>
</dbReference>
<dbReference type="PANTHER" id="PTHR47572:SF5">
    <property type="entry name" value="BLR2277 PROTEIN"/>
    <property type="match status" value="1"/>
</dbReference>
<sequence>MDFEVVGSGLGFPEGPVVMEDGSVILVEIQKGCISRLWNGKHEVIATPGGGPNGLAIGPDGALYCCNNGGFEYHEVGGLTIPGNCPPDYSGGRIERIDLSTGKVDRLYEAVDGNSLRGPNDIVFDKEGGFYFTDLGKGFARTRDHGGVYYAKPDGSLIKEVDYHHISPNGCGLSPDGKTLYFADTMTARLWGFALTGPGEYTPHKPPFLRGRVVTGQTELCYFDSLAVAASGNVCVATILKNGGYGGITTITPDGKSSFTELPDPFVTNIAFGGADMKDAYICASGTGQLIKTRWAEAGLKLNYNA</sequence>
<feature type="domain" description="SMP-30/Gluconolactonase/LRE-like region" evidence="3">
    <location>
        <begin position="12"/>
        <end position="284"/>
    </location>
</feature>
<comment type="caution">
    <text evidence="4">The sequence shown here is derived from an EMBL/GenBank/DDBJ whole genome shotgun (WGS) entry which is preliminary data.</text>
</comment>
<dbReference type="EMBL" id="ARYI01000003">
    <property type="protein sequence ID" value="KCZ95627.1"/>
    <property type="molecule type" value="Genomic_DNA"/>
</dbReference>
<organism evidence="4 5">
    <name type="scientific">Hyphomonas hirschiana VP5</name>
    <dbReference type="NCBI Taxonomy" id="1280951"/>
    <lineage>
        <taxon>Bacteria</taxon>
        <taxon>Pseudomonadati</taxon>
        <taxon>Pseudomonadota</taxon>
        <taxon>Alphaproteobacteria</taxon>
        <taxon>Hyphomonadales</taxon>
        <taxon>Hyphomonadaceae</taxon>
        <taxon>Hyphomonas</taxon>
    </lineage>
</organism>
<feature type="binding site" evidence="2">
    <location>
        <position position="169"/>
    </location>
    <ligand>
        <name>a divalent metal cation</name>
        <dbReference type="ChEBI" id="CHEBI:60240"/>
    </ligand>
</feature>
<dbReference type="PANTHER" id="PTHR47572">
    <property type="entry name" value="LIPOPROTEIN-RELATED"/>
    <property type="match status" value="1"/>
</dbReference>
<accession>A0A059FYG2</accession>
<keyword evidence="2" id="KW-0862">Zinc</keyword>
<name>A0A059FYG2_9PROT</name>
<evidence type="ECO:0000313" key="5">
    <source>
        <dbReference type="Proteomes" id="UP000025061"/>
    </source>
</evidence>
<dbReference type="PATRIC" id="fig|1280951.3.peg.1153"/>
<dbReference type="OrthoDB" id="30052at2"/>
<protein>
    <submittedName>
        <fullName evidence="4">Gluconolactonase</fullName>
    </submittedName>
</protein>
<dbReference type="GO" id="GO:0046872">
    <property type="term" value="F:metal ion binding"/>
    <property type="evidence" value="ECO:0007669"/>
    <property type="project" value="UniProtKB-KW"/>
</dbReference>
<feature type="active site" description="Proton donor/acceptor" evidence="1">
    <location>
        <position position="224"/>
    </location>
</feature>